<dbReference type="GO" id="GO:0006874">
    <property type="term" value="P:intracellular calcium ion homeostasis"/>
    <property type="evidence" value="ECO:0007669"/>
    <property type="project" value="TreeGrafter"/>
</dbReference>
<dbReference type="Gene3D" id="1.20.1420.30">
    <property type="entry name" value="NCX, central ion-binding region"/>
    <property type="match status" value="2"/>
</dbReference>
<feature type="transmembrane region" description="Helical" evidence="9">
    <location>
        <begin position="458"/>
        <end position="477"/>
    </location>
</feature>
<dbReference type="GO" id="GO:0012505">
    <property type="term" value="C:endomembrane system"/>
    <property type="evidence" value="ECO:0007669"/>
    <property type="project" value="UniProtKB-SubCell"/>
</dbReference>
<comment type="similarity">
    <text evidence="2">Belongs to the Ca(2+):cation antiporter (CaCA) (TC 2.A.19) family.</text>
</comment>
<evidence type="ECO:0000313" key="12">
    <source>
        <dbReference type="Proteomes" id="UP000009131"/>
    </source>
</evidence>
<dbReference type="PANTHER" id="PTHR31503">
    <property type="entry name" value="VACUOLAR CALCIUM ION TRANSPORTER"/>
    <property type="match status" value="1"/>
</dbReference>
<dbReference type="HOGENOM" id="CLU_008721_4_1_1"/>
<dbReference type="RefSeq" id="XP_014569629.1">
    <property type="nucleotide sequence ID" value="XM_014714143.1"/>
</dbReference>
<feature type="transmembrane region" description="Helical" evidence="9">
    <location>
        <begin position="431"/>
        <end position="452"/>
    </location>
</feature>
<dbReference type="Proteomes" id="UP000009131">
    <property type="component" value="Unassembled WGS sequence"/>
</dbReference>
<keyword evidence="3" id="KW-0813">Transport</keyword>
<gene>
    <name evidence="11" type="primary">Mo00844</name>
    <name evidence="11" type="ORF">E5Q_00844</name>
</gene>
<dbReference type="InParanoid" id="G7DUD6"/>
<keyword evidence="5 9" id="KW-1133">Transmembrane helix</keyword>
<feature type="transmembrane region" description="Helical" evidence="9">
    <location>
        <begin position="268"/>
        <end position="286"/>
    </location>
</feature>
<evidence type="ECO:0000256" key="7">
    <source>
        <dbReference type="ARBA" id="ARBA00023136"/>
    </source>
</evidence>
<keyword evidence="12" id="KW-1185">Reference proteome</keyword>
<dbReference type="eggNOG" id="KOG1397">
    <property type="taxonomic scope" value="Eukaryota"/>
</dbReference>
<proteinExistence type="inferred from homology"/>
<dbReference type="OrthoDB" id="1699231at2759"/>
<reference evidence="11 12" key="1">
    <citation type="journal article" date="2011" name="J. Gen. Appl. Microbiol.">
        <title>Draft genome sequencing of the enigmatic basidiomycete Mixia osmundae.</title>
        <authorList>
            <person name="Nishida H."/>
            <person name="Nagatsuka Y."/>
            <person name="Sugiyama J."/>
        </authorList>
    </citation>
    <scope>NUCLEOTIDE SEQUENCE [LARGE SCALE GENOMIC DNA]</scope>
    <source>
        <strain evidence="12">CBS 9802 / IAM 14324 / JCM 22182 / KY 12970</strain>
    </source>
</reference>
<feature type="transmembrane region" description="Helical" evidence="9">
    <location>
        <begin position="489"/>
        <end position="508"/>
    </location>
</feature>
<keyword evidence="6" id="KW-0406">Ion transport</keyword>
<name>G7DUD6_MIXOS</name>
<dbReference type="InterPro" id="IPR004713">
    <property type="entry name" value="CaH_exchang"/>
</dbReference>
<evidence type="ECO:0000313" key="11">
    <source>
        <dbReference type="EMBL" id="GAA94196.1"/>
    </source>
</evidence>
<evidence type="ECO:0000256" key="2">
    <source>
        <dbReference type="ARBA" id="ARBA00008170"/>
    </source>
</evidence>
<evidence type="ECO:0000256" key="3">
    <source>
        <dbReference type="ARBA" id="ARBA00022448"/>
    </source>
</evidence>
<keyword evidence="7 9" id="KW-0472">Membrane</keyword>
<feature type="transmembrane region" description="Helical" evidence="9">
    <location>
        <begin position="228"/>
        <end position="248"/>
    </location>
</feature>
<keyword evidence="4 9" id="KW-0812">Transmembrane</keyword>
<evidence type="ECO:0000256" key="9">
    <source>
        <dbReference type="SAM" id="Phobius"/>
    </source>
</evidence>
<dbReference type="InterPro" id="IPR004837">
    <property type="entry name" value="NaCa_Exmemb"/>
</dbReference>
<dbReference type="STRING" id="764103.G7DUD6"/>
<organism evidence="11 12">
    <name type="scientific">Mixia osmundae (strain CBS 9802 / IAM 14324 / JCM 22182 / KY 12970)</name>
    <dbReference type="NCBI Taxonomy" id="764103"/>
    <lineage>
        <taxon>Eukaryota</taxon>
        <taxon>Fungi</taxon>
        <taxon>Dikarya</taxon>
        <taxon>Basidiomycota</taxon>
        <taxon>Pucciniomycotina</taxon>
        <taxon>Mixiomycetes</taxon>
        <taxon>Mixiales</taxon>
        <taxon>Mixiaceae</taxon>
        <taxon>Mixia</taxon>
    </lineage>
</organism>
<evidence type="ECO:0000256" key="5">
    <source>
        <dbReference type="ARBA" id="ARBA00022989"/>
    </source>
</evidence>
<dbReference type="GO" id="GO:0015369">
    <property type="term" value="F:calcium:proton antiporter activity"/>
    <property type="evidence" value="ECO:0007669"/>
    <property type="project" value="TreeGrafter"/>
</dbReference>
<reference evidence="11 12" key="2">
    <citation type="journal article" date="2012" name="Open Biol.">
        <title>Characteristics of nucleosomes and linker DNA regions on the genome of the basidiomycete Mixia osmundae revealed by mono- and dinucleosome mapping.</title>
        <authorList>
            <person name="Nishida H."/>
            <person name="Kondo S."/>
            <person name="Matsumoto T."/>
            <person name="Suzuki Y."/>
            <person name="Yoshikawa H."/>
            <person name="Taylor T.D."/>
            <person name="Sugiyama J."/>
        </authorList>
    </citation>
    <scope>NUCLEOTIDE SEQUENCE [LARGE SCALE GENOMIC DNA]</scope>
    <source>
        <strain evidence="12">CBS 9802 / IAM 14324 / JCM 22182 / KY 12970</strain>
    </source>
</reference>
<feature type="region of interest" description="Disordered" evidence="8">
    <location>
        <begin position="1"/>
        <end position="72"/>
    </location>
</feature>
<comment type="caution">
    <text evidence="11">The sequence shown here is derived from an EMBL/GenBank/DDBJ whole genome shotgun (WGS) entry which is preliminary data.</text>
</comment>
<accession>G7DUD6</accession>
<feature type="compositionally biased region" description="Polar residues" evidence="8">
    <location>
        <begin position="17"/>
        <end position="26"/>
    </location>
</feature>
<evidence type="ECO:0000256" key="4">
    <source>
        <dbReference type="ARBA" id="ARBA00022692"/>
    </source>
</evidence>
<comment type="subcellular location">
    <subcellularLocation>
        <location evidence="1">Endomembrane system</location>
        <topology evidence="1">Multi-pass membrane protein</topology>
    </subcellularLocation>
</comment>
<dbReference type="OMA" id="IAAQCFR"/>
<dbReference type="AlphaFoldDB" id="G7DUD6"/>
<feature type="compositionally biased region" description="Polar residues" evidence="8">
    <location>
        <begin position="35"/>
        <end position="49"/>
    </location>
</feature>
<feature type="transmembrane region" description="Helical" evidence="9">
    <location>
        <begin position="359"/>
        <end position="378"/>
    </location>
</feature>
<evidence type="ECO:0000256" key="1">
    <source>
        <dbReference type="ARBA" id="ARBA00004127"/>
    </source>
</evidence>
<dbReference type="PANTHER" id="PTHR31503:SF20">
    <property type="entry name" value="CA(2+)_H(+) EXCHANGER, PUTATIVE (EUROFUNG)-RELATED"/>
    <property type="match status" value="1"/>
</dbReference>
<protein>
    <recommendedName>
        <fullName evidence="10">Sodium/calcium exchanger membrane region domain-containing protein</fullName>
    </recommendedName>
</protein>
<feature type="transmembrane region" description="Helical" evidence="9">
    <location>
        <begin position="162"/>
        <end position="184"/>
    </location>
</feature>
<dbReference type="GO" id="GO:0000329">
    <property type="term" value="C:fungal-type vacuole membrane"/>
    <property type="evidence" value="ECO:0007669"/>
    <property type="project" value="TreeGrafter"/>
</dbReference>
<feature type="domain" description="Sodium/calcium exchanger membrane region" evidence="10">
    <location>
        <begin position="363"/>
        <end position="506"/>
    </location>
</feature>
<feature type="transmembrane region" description="Helical" evidence="9">
    <location>
        <begin position="190"/>
        <end position="216"/>
    </location>
</feature>
<sequence>MSLPSANDVAEEPAVDSSAQKSTRFDGQSDAAAVPTSNTAIDRTDSTLSDPRGTEGGLRRRPTRQASAGTSSIPPLKRILTEMATPERPIGPEPTYRASMIALVKASWLNLFLVFVPVSWALHFAGISPTITFVMSLLAIMPLAKLLGFATEEMGLRLGQTLAGLLNATLGNLVELLIAILALIKCELRLVQASLIGSIISNLLLVLGCCFFAGGLKYSEQGFTPGGAQISTSLLLISVSAFLIPVAFNSTFSDQLADPLQRSDILSMSRGLAVILLVCYLAYLVFQIYSHAHLFDETGAKVSQGKSTYGDHKLWRQAPSANRGSQRLSTDASVLAEDKTISSGDADSEEEGEQISMNLVSTIIVLLVVAGVTGYTAEVLVDSIQGLTDAHPSISQEWVGLILLPVAGNAAEHVTAVTVSVKDKLDLSIGVAIGSSIQIALFVIPLLVIIAWGLDKPLSLLFSEFESVVVFLAVLMVNSTIADSKANWLEGFLLIAFYIGIAVVFWYYPTGTTPQDVLLACT</sequence>
<feature type="transmembrane region" description="Helical" evidence="9">
    <location>
        <begin position="106"/>
        <end position="125"/>
    </location>
</feature>
<evidence type="ECO:0000256" key="8">
    <source>
        <dbReference type="SAM" id="MobiDB-lite"/>
    </source>
</evidence>
<dbReference type="InterPro" id="IPR044880">
    <property type="entry name" value="NCX_ion-bd_dom_sf"/>
</dbReference>
<feature type="domain" description="Sodium/calcium exchanger membrane region" evidence="10">
    <location>
        <begin position="130"/>
        <end position="288"/>
    </location>
</feature>
<dbReference type="FunFam" id="1.20.1420.30:FF:000024">
    <property type="entry name" value="Calcium/proton exchanger, variant"/>
    <property type="match status" value="1"/>
</dbReference>
<dbReference type="EMBL" id="BABT02000028">
    <property type="protein sequence ID" value="GAA94196.1"/>
    <property type="molecule type" value="Genomic_DNA"/>
</dbReference>
<evidence type="ECO:0000256" key="6">
    <source>
        <dbReference type="ARBA" id="ARBA00023065"/>
    </source>
</evidence>
<dbReference type="Pfam" id="PF01699">
    <property type="entry name" value="Na_Ca_ex"/>
    <property type="match status" value="2"/>
</dbReference>
<evidence type="ECO:0000259" key="10">
    <source>
        <dbReference type="Pfam" id="PF01699"/>
    </source>
</evidence>